<comment type="cofactor">
    <cofactor evidence="1">
        <name>Mn(2+)</name>
        <dbReference type="ChEBI" id="CHEBI:29035"/>
    </cofactor>
</comment>
<evidence type="ECO:0000256" key="15">
    <source>
        <dbReference type="ARBA" id="ARBA00023172"/>
    </source>
</evidence>
<protein>
    <recommendedName>
        <fullName evidence="2">DNA ligase (ATP)</fullName>
        <ecNumber evidence="2">6.5.1.1</ecNumber>
    </recommendedName>
    <alternativeName>
        <fullName evidence="19">NHEJ DNA polymerase</fullName>
    </alternativeName>
</protein>
<evidence type="ECO:0000259" key="23">
    <source>
        <dbReference type="PROSITE" id="PS50160"/>
    </source>
</evidence>
<reference evidence="24 25" key="1">
    <citation type="submission" date="2021-01" db="EMBL/GenBank/DDBJ databases">
        <title>Genomic Encyclopedia of Type Strains, Phase IV (KMG-IV): sequencing the most valuable type-strain genomes for metagenomic binning, comparative biology and taxonomic classification.</title>
        <authorList>
            <person name="Goeker M."/>
        </authorList>
    </citation>
    <scope>NUCLEOTIDE SEQUENCE [LARGE SCALE GENOMIC DNA]</scope>
    <source>
        <strain evidence="24 25">DSM 105482</strain>
    </source>
</reference>
<keyword evidence="8" id="KW-0547">Nucleotide-binding</keyword>
<evidence type="ECO:0000256" key="14">
    <source>
        <dbReference type="ARBA" id="ARBA00023125"/>
    </source>
</evidence>
<dbReference type="NCBIfam" id="TIGR02779">
    <property type="entry name" value="NHEJ_ligase_lig"/>
    <property type="match status" value="1"/>
</dbReference>
<keyword evidence="5" id="KW-0548">Nucleotidyltransferase</keyword>
<evidence type="ECO:0000256" key="8">
    <source>
        <dbReference type="ARBA" id="ARBA00022741"/>
    </source>
</evidence>
<dbReference type="NCBIfam" id="NF007211">
    <property type="entry name" value="PRK09633.1"/>
    <property type="match status" value="1"/>
</dbReference>
<comment type="catalytic activity">
    <reaction evidence="20">
        <text>ATP + (deoxyribonucleotide)n-3'-hydroxyl + 5'-phospho-(deoxyribonucleotide)m = (deoxyribonucleotide)n+m + AMP + diphosphate.</text>
        <dbReference type="EC" id="6.5.1.1"/>
    </reaction>
</comment>
<evidence type="ECO:0000256" key="21">
    <source>
        <dbReference type="ARBA" id="ARBA00049981"/>
    </source>
</evidence>
<dbReference type="PANTHER" id="PTHR42705">
    <property type="entry name" value="BIFUNCTIONAL NON-HOMOLOGOUS END JOINING PROTEIN LIGD"/>
    <property type="match status" value="1"/>
</dbReference>
<dbReference type="InterPro" id="IPR016059">
    <property type="entry name" value="DNA_ligase_ATP-dep_CS"/>
</dbReference>
<gene>
    <name evidence="24" type="ORF">JOC77_001928</name>
</gene>
<evidence type="ECO:0000256" key="22">
    <source>
        <dbReference type="ARBA" id="ARBA00049990"/>
    </source>
</evidence>
<evidence type="ECO:0000256" key="4">
    <source>
        <dbReference type="ARBA" id="ARBA00022679"/>
    </source>
</evidence>
<dbReference type="PROSITE" id="PS50160">
    <property type="entry name" value="DNA_LIGASE_A3"/>
    <property type="match status" value="1"/>
</dbReference>
<keyword evidence="6" id="KW-0540">Nuclease</keyword>
<dbReference type="InterPro" id="IPR014145">
    <property type="entry name" value="LigD_pol_dom"/>
</dbReference>
<keyword evidence="13" id="KW-0239">DNA-directed DNA polymerase</keyword>
<dbReference type="InterPro" id="IPR014146">
    <property type="entry name" value="LigD_ligase_dom"/>
</dbReference>
<evidence type="ECO:0000256" key="6">
    <source>
        <dbReference type="ARBA" id="ARBA00022722"/>
    </source>
</evidence>
<evidence type="ECO:0000256" key="10">
    <source>
        <dbReference type="ARBA" id="ARBA00022801"/>
    </source>
</evidence>
<dbReference type="PROSITE" id="PS00333">
    <property type="entry name" value="DNA_LIGASE_A2"/>
    <property type="match status" value="1"/>
</dbReference>
<evidence type="ECO:0000256" key="13">
    <source>
        <dbReference type="ARBA" id="ARBA00022932"/>
    </source>
</evidence>
<dbReference type="SUPFAM" id="SSF56091">
    <property type="entry name" value="DNA ligase/mRNA capping enzyme, catalytic domain"/>
    <property type="match status" value="1"/>
</dbReference>
<evidence type="ECO:0000256" key="12">
    <source>
        <dbReference type="ARBA" id="ARBA00022840"/>
    </source>
</evidence>
<dbReference type="Gene3D" id="3.30.470.30">
    <property type="entry name" value="DNA ligase/mRNA capping enzyme"/>
    <property type="match status" value="1"/>
</dbReference>
<dbReference type="PANTHER" id="PTHR42705:SF2">
    <property type="entry name" value="BIFUNCTIONAL NON-HOMOLOGOUS END JOINING PROTEIN LIGD"/>
    <property type="match status" value="1"/>
</dbReference>
<comment type="similarity">
    <text evidence="21">In the C-terminal section; belongs to the ATP-dependent DNA ligase family.</text>
</comment>
<keyword evidence="17" id="KW-0464">Manganese</keyword>
<keyword evidence="15" id="KW-0233">DNA recombination</keyword>
<comment type="similarity">
    <text evidence="22">In the N-terminal section; belongs to the LigD polymerase family.</text>
</comment>
<evidence type="ECO:0000256" key="19">
    <source>
        <dbReference type="ARBA" id="ARBA00029943"/>
    </source>
</evidence>
<dbReference type="EMBL" id="JAFBFI010000007">
    <property type="protein sequence ID" value="MBM7692498.1"/>
    <property type="molecule type" value="Genomic_DNA"/>
</dbReference>
<keyword evidence="9" id="KW-0227">DNA damage</keyword>
<dbReference type="InterPro" id="IPR012310">
    <property type="entry name" value="DNA_ligase_ATP-dep_cent"/>
</dbReference>
<keyword evidence="10" id="KW-0378">Hydrolase</keyword>
<dbReference type="InterPro" id="IPR012340">
    <property type="entry name" value="NA-bd_OB-fold"/>
</dbReference>
<dbReference type="NCBIfam" id="TIGR02778">
    <property type="entry name" value="ligD_pol"/>
    <property type="match status" value="1"/>
</dbReference>
<keyword evidence="12" id="KW-0067">ATP-binding</keyword>
<name>A0ABS2QIY4_9BACI</name>
<dbReference type="GO" id="GO:0003910">
    <property type="term" value="F:DNA ligase (ATP) activity"/>
    <property type="evidence" value="ECO:0007669"/>
    <property type="project" value="UniProtKB-EC"/>
</dbReference>
<dbReference type="PROSITE" id="PS00697">
    <property type="entry name" value="DNA_LIGASE_A1"/>
    <property type="match status" value="1"/>
</dbReference>
<keyword evidence="4" id="KW-0808">Transferase</keyword>
<evidence type="ECO:0000256" key="2">
    <source>
        <dbReference type="ARBA" id="ARBA00012727"/>
    </source>
</evidence>
<evidence type="ECO:0000256" key="11">
    <source>
        <dbReference type="ARBA" id="ARBA00022839"/>
    </source>
</evidence>
<dbReference type="InterPro" id="IPR052171">
    <property type="entry name" value="NHEJ_LigD"/>
</dbReference>
<evidence type="ECO:0000256" key="17">
    <source>
        <dbReference type="ARBA" id="ARBA00023211"/>
    </source>
</evidence>
<keyword evidence="16" id="KW-0234">DNA repair</keyword>
<dbReference type="InterPro" id="IPR014143">
    <property type="entry name" value="NHEJ_ligase_prk"/>
</dbReference>
<evidence type="ECO:0000256" key="20">
    <source>
        <dbReference type="ARBA" id="ARBA00034003"/>
    </source>
</evidence>
<comment type="caution">
    <text evidence="24">The sequence shown here is derived from an EMBL/GenBank/DDBJ whole genome shotgun (WGS) entry which is preliminary data.</text>
</comment>
<evidence type="ECO:0000256" key="18">
    <source>
        <dbReference type="ARBA" id="ARBA00023268"/>
    </source>
</evidence>
<evidence type="ECO:0000256" key="3">
    <source>
        <dbReference type="ARBA" id="ARBA00022598"/>
    </source>
</evidence>
<sequence>MKPMLLTPAQEIPKGPEWFYEVKYDGFRAILDISMDNIELTSRNNKPLMPQFPELADFIMENKDLLEPYLPLSLDAELVWLENQLKGHFESIQLRGRIRTKTKINAISKVSPCRLMVFDVLMTSGKDMTSLPFSERKTILKTLFSSLEWPLEPEPLSEKIIQYIPATKNADALWENILLYDGEGLIAKHKDSRYISAKRSSQWVKIKNKKTVSCFFLAYHKSNQYFQIGLYKESKTVAIGTVKDGFTKEQKRTLETIFKSNFQYEDNDFYYLPPSICAAVKYLHLYENELREPHFETFLLDTEPKDCTWEAFIEDSYHFPEKIKVSNRGKLLWDSKELRASKVQFLAYLQTVSSWLLPFCKNKALTVIRYPDGILEERFFQKNVPDYAPAFVKTTIEGDIKYIICDTMDTLLWLGNLASIEFHIPFQEAGSRNPDELVLDLDPAEPEQFKLAVKAALEIKRVMDSLHLTSFIKTSGNRGIQLHIPLQKDTFSYKDTRLFTNFLASILINMYPDEFTVERMKKQREDRLYLDFVQHAPGKTIIAPYSARANSFGGVATPLFWDEVNENLDIRNYTIQTVPDRIRTTGCPFKGYDEARGKQPFHDIIEFLKSGGKL</sequence>
<keyword evidence="7" id="KW-0479">Metal-binding</keyword>
<dbReference type="CDD" id="cd07906">
    <property type="entry name" value="Adenylation_DNA_ligase_LigD_LigC"/>
    <property type="match status" value="1"/>
</dbReference>
<evidence type="ECO:0000256" key="16">
    <source>
        <dbReference type="ARBA" id="ARBA00023204"/>
    </source>
</evidence>
<keyword evidence="14" id="KW-0238">DNA-binding</keyword>
<dbReference type="NCBIfam" id="TIGR02776">
    <property type="entry name" value="NHEJ_ligase_prk"/>
    <property type="match status" value="1"/>
</dbReference>
<keyword evidence="25" id="KW-1185">Reference proteome</keyword>
<evidence type="ECO:0000256" key="5">
    <source>
        <dbReference type="ARBA" id="ARBA00022695"/>
    </source>
</evidence>
<keyword evidence="18" id="KW-0511">Multifunctional enzyme</keyword>
<feature type="domain" description="ATP-dependent DNA ligase family profile" evidence="23">
    <location>
        <begin position="115"/>
        <end position="231"/>
    </location>
</feature>
<proteinExistence type="inferred from homology"/>
<accession>A0ABS2QIY4</accession>
<evidence type="ECO:0000313" key="25">
    <source>
        <dbReference type="Proteomes" id="UP000823486"/>
    </source>
</evidence>
<keyword evidence="11" id="KW-0269">Exonuclease</keyword>
<dbReference type="EC" id="6.5.1.1" evidence="2"/>
<keyword evidence="3 24" id="KW-0436">Ligase</keyword>
<dbReference type="Pfam" id="PF01068">
    <property type="entry name" value="DNA_ligase_A_M"/>
    <property type="match status" value="1"/>
</dbReference>
<evidence type="ECO:0000313" key="24">
    <source>
        <dbReference type="EMBL" id="MBM7692498.1"/>
    </source>
</evidence>
<evidence type="ECO:0000256" key="1">
    <source>
        <dbReference type="ARBA" id="ARBA00001936"/>
    </source>
</evidence>
<organism evidence="24 25">
    <name type="scientific">Peribacillus deserti</name>
    <dbReference type="NCBI Taxonomy" id="673318"/>
    <lineage>
        <taxon>Bacteria</taxon>
        <taxon>Bacillati</taxon>
        <taxon>Bacillota</taxon>
        <taxon>Bacilli</taxon>
        <taxon>Bacillales</taxon>
        <taxon>Bacillaceae</taxon>
        <taxon>Peribacillus</taxon>
    </lineage>
</organism>
<dbReference type="Gene3D" id="3.90.920.10">
    <property type="entry name" value="DNA primase, PRIM domain"/>
    <property type="match status" value="1"/>
</dbReference>
<dbReference type="Pfam" id="PF21686">
    <property type="entry name" value="LigD_Prim-Pol"/>
    <property type="match status" value="1"/>
</dbReference>
<dbReference type="Gene3D" id="2.40.50.140">
    <property type="entry name" value="Nucleic acid-binding proteins"/>
    <property type="match status" value="1"/>
</dbReference>
<evidence type="ECO:0000256" key="9">
    <source>
        <dbReference type="ARBA" id="ARBA00022763"/>
    </source>
</evidence>
<dbReference type="Proteomes" id="UP000823486">
    <property type="component" value="Unassembled WGS sequence"/>
</dbReference>
<evidence type="ECO:0000256" key="7">
    <source>
        <dbReference type="ARBA" id="ARBA00022723"/>
    </source>
</evidence>